<dbReference type="GO" id="GO:0043365">
    <property type="term" value="F:[formate-C-acetyltransferase]-activating enzyme activity"/>
    <property type="evidence" value="ECO:0007669"/>
    <property type="project" value="InterPro"/>
</dbReference>
<keyword evidence="2" id="KW-0004">4Fe-4S</keyword>
<evidence type="ECO:0000256" key="1">
    <source>
        <dbReference type="ARBA" id="ARBA00001966"/>
    </source>
</evidence>
<dbReference type="OrthoDB" id="9782387at2"/>
<dbReference type="SFLD" id="SFLDG01066">
    <property type="entry name" value="organic_radical-activating_enz"/>
    <property type="match status" value="1"/>
</dbReference>
<dbReference type="InterPro" id="IPR058240">
    <property type="entry name" value="rSAM_sf"/>
</dbReference>
<comment type="cofactor">
    <cofactor evidence="1">
        <name>[4Fe-4S] cluster</name>
        <dbReference type="ChEBI" id="CHEBI:49883"/>
    </cofactor>
</comment>
<evidence type="ECO:0000313" key="7">
    <source>
        <dbReference type="EMBL" id="ABG53241.1"/>
    </source>
</evidence>
<evidence type="ECO:0000256" key="3">
    <source>
        <dbReference type="ARBA" id="ARBA00022691"/>
    </source>
</evidence>
<dbReference type="InterPro" id="IPR034457">
    <property type="entry name" value="Organic_radical-activating"/>
</dbReference>
<dbReference type="eggNOG" id="COG0602">
    <property type="taxonomic scope" value="Bacteria"/>
</dbReference>
<dbReference type="Gene3D" id="3.20.20.70">
    <property type="entry name" value="Aldolase class I"/>
    <property type="match status" value="1"/>
</dbReference>
<dbReference type="GO" id="GO:0046872">
    <property type="term" value="F:metal ion binding"/>
    <property type="evidence" value="ECO:0007669"/>
    <property type="project" value="UniProtKB-KW"/>
</dbReference>
<sequence>MTLLNIAEICSATRTLGPGQRFAIWVQGCCFNCKGCVSPEWIPQTQATLIEPKKLAEMILSVPGTEGVTVSGGEPMLQAIALRELFIYLRQGRQISIICFTGFSLQQLQSQSDQAIDDILTLVDVLIDGQYIEQLNDNKGWRGSSNQVVHFLSPRHLSEASLFLERKRDVEIHLRHDSALMVGVPTDDFSKSFKQVIDRV</sequence>
<dbReference type="AlphaFoldDB" id="Q10WY3"/>
<dbReference type="SFLD" id="SFLDG01063">
    <property type="entry name" value="activating_enzymes__group_1"/>
    <property type="match status" value="1"/>
</dbReference>
<proteinExistence type="predicted"/>
<protein>
    <submittedName>
        <fullName evidence="7">Anaerobic ribonucleoside-triphosphate reductase activating protein</fullName>
    </submittedName>
</protein>
<evidence type="ECO:0000256" key="5">
    <source>
        <dbReference type="ARBA" id="ARBA00023004"/>
    </source>
</evidence>
<dbReference type="SUPFAM" id="SSF102114">
    <property type="entry name" value="Radical SAM enzymes"/>
    <property type="match status" value="1"/>
</dbReference>
<dbReference type="KEGG" id="ter:Tery_4241"/>
<dbReference type="InterPro" id="IPR007197">
    <property type="entry name" value="rSAM"/>
</dbReference>
<keyword evidence="5" id="KW-0408">Iron</keyword>
<accession>Q10WY3</accession>
<reference evidence="7" key="1">
    <citation type="submission" date="2006-06" db="EMBL/GenBank/DDBJ databases">
        <title>Complete sequence of Trichodesmium erythraeum IMS101.</title>
        <authorList>
            <consortium name="US DOE Joint Genome Institute"/>
            <person name="Copeland A."/>
            <person name="Lucas S."/>
            <person name="Lapidus A."/>
            <person name="Barry K."/>
            <person name="Detter J.C."/>
            <person name="Glavina del Rio T."/>
            <person name="Hammon N."/>
            <person name="Israni S."/>
            <person name="Dalin E."/>
            <person name="Tice H."/>
            <person name="Pitluck S."/>
            <person name="Kiss H."/>
            <person name="Munk A.C."/>
            <person name="Brettin T."/>
            <person name="Bruce D."/>
            <person name="Han C."/>
            <person name="Tapia R."/>
            <person name="Gilna P."/>
            <person name="Schmutz J."/>
            <person name="Larimer F."/>
            <person name="Land M."/>
            <person name="Hauser L."/>
            <person name="Kyrpides N."/>
            <person name="Kim E."/>
            <person name="Richardson P."/>
        </authorList>
    </citation>
    <scope>NUCLEOTIDE SEQUENCE [LARGE SCALE GENOMIC DNA]</scope>
    <source>
        <strain evidence="7">IMS101</strain>
    </source>
</reference>
<evidence type="ECO:0000256" key="2">
    <source>
        <dbReference type="ARBA" id="ARBA00022485"/>
    </source>
</evidence>
<dbReference type="PANTHER" id="PTHR30352">
    <property type="entry name" value="PYRUVATE FORMATE-LYASE-ACTIVATING ENZYME"/>
    <property type="match status" value="1"/>
</dbReference>
<dbReference type="STRING" id="203124.Tery_4241"/>
<dbReference type="RefSeq" id="WP_011613570.1">
    <property type="nucleotide sequence ID" value="NC_008312.1"/>
</dbReference>
<evidence type="ECO:0000256" key="4">
    <source>
        <dbReference type="ARBA" id="ARBA00022723"/>
    </source>
</evidence>
<dbReference type="Pfam" id="PF13353">
    <property type="entry name" value="Fer4_12"/>
    <property type="match status" value="1"/>
</dbReference>
<evidence type="ECO:0000256" key="6">
    <source>
        <dbReference type="ARBA" id="ARBA00023014"/>
    </source>
</evidence>
<keyword evidence="6" id="KW-0411">Iron-sulfur</keyword>
<keyword evidence="4" id="KW-0479">Metal-binding</keyword>
<organism evidence="7">
    <name type="scientific">Trichodesmium erythraeum (strain IMS101)</name>
    <dbReference type="NCBI Taxonomy" id="203124"/>
    <lineage>
        <taxon>Bacteria</taxon>
        <taxon>Bacillati</taxon>
        <taxon>Cyanobacteriota</taxon>
        <taxon>Cyanophyceae</taxon>
        <taxon>Oscillatoriophycideae</taxon>
        <taxon>Oscillatoriales</taxon>
        <taxon>Microcoleaceae</taxon>
        <taxon>Trichodesmium</taxon>
    </lineage>
</organism>
<dbReference type="SFLD" id="SFLDF00299">
    <property type="entry name" value="anaerobic_ribonucleoside-triph"/>
    <property type="match status" value="1"/>
</dbReference>
<dbReference type="SFLD" id="SFLDS00029">
    <property type="entry name" value="Radical_SAM"/>
    <property type="match status" value="1"/>
</dbReference>
<name>Q10WY3_TRIEI</name>
<dbReference type="EMBL" id="CP000393">
    <property type="protein sequence ID" value="ABG53241.1"/>
    <property type="molecule type" value="Genomic_DNA"/>
</dbReference>
<dbReference type="InterPro" id="IPR012837">
    <property type="entry name" value="NrdG"/>
</dbReference>
<keyword evidence="3" id="KW-0949">S-adenosyl-L-methionine</keyword>
<dbReference type="GO" id="GO:0051539">
    <property type="term" value="F:4 iron, 4 sulfur cluster binding"/>
    <property type="evidence" value="ECO:0007669"/>
    <property type="project" value="UniProtKB-KW"/>
</dbReference>
<dbReference type="HOGENOM" id="CLU_089926_1_0_3"/>
<dbReference type="InterPro" id="IPR013785">
    <property type="entry name" value="Aldolase_TIM"/>
</dbReference>
<gene>
    <name evidence="7" type="ordered locus">Tery_4241</name>
</gene>